<dbReference type="SUPFAM" id="SSF53920">
    <property type="entry name" value="Fe-only hydrogenase"/>
    <property type="match status" value="1"/>
</dbReference>
<dbReference type="InterPro" id="IPR050340">
    <property type="entry name" value="Cytosolic_Fe-S_CAF"/>
</dbReference>
<feature type="non-terminal residue" evidence="6">
    <location>
        <position position="230"/>
    </location>
</feature>
<dbReference type="EMBL" id="JALJOQ010000134">
    <property type="protein sequence ID" value="KAK9794931.1"/>
    <property type="molecule type" value="Genomic_DNA"/>
</dbReference>
<evidence type="ECO:0000256" key="3">
    <source>
        <dbReference type="ARBA" id="ARBA00022723"/>
    </source>
</evidence>
<evidence type="ECO:0000256" key="4">
    <source>
        <dbReference type="ARBA" id="ARBA00023004"/>
    </source>
</evidence>
<evidence type="ECO:0000256" key="2">
    <source>
        <dbReference type="ARBA" id="ARBA00022485"/>
    </source>
</evidence>
<dbReference type="Gene3D" id="3.30.70.20">
    <property type="match status" value="1"/>
</dbReference>
<gene>
    <name evidence="6" type="ORF">WJX73_010579</name>
</gene>
<dbReference type="Proteomes" id="UP001465755">
    <property type="component" value="Unassembled WGS sequence"/>
</dbReference>
<dbReference type="GO" id="GO:0046872">
    <property type="term" value="F:metal ion binding"/>
    <property type="evidence" value="ECO:0007669"/>
    <property type="project" value="UniProtKB-KW"/>
</dbReference>
<dbReference type="GO" id="GO:0051539">
    <property type="term" value="F:4 iron, 4 sulfur cluster binding"/>
    <property type="evidence" value="ECO:0007669"/>
    <property type="project" value="UniProtKB-KW"/>
</dbReference>
<keyword evidence="4" id="KW-0408">Iron</keyword>
<dbReference type="PANTHER" id="PTHR11615">
    <property type="entry name" value="NITRATE, FORMATE, IRON DEHYDROGENASE"/>
    <property type="match status" value="1"/>
</dbReference>
<keyword evidence="5" id="KW-0411">Iron-sulfur</keyword>
<sequence length="230" mass="24179">MANFSGAIKLTDLNDFIAPSQACTVALNGSKLETNIQDGEVLLHKRAEVPGFSQTLPSGPNGSVKVTLHDCLACSGCVTSAETVLLEHQSTEELSERLADPSISVIVSVSPQSLASLSVELGKTIEATFKKLSGFLRSLGVLYVLDTVDSRDLSLSRLPASLLLDIGLSYGQNGSGKPPAKRHGQLLQLLLLALDGCAMPEKTHGVYILPYISTAKSPQAVIGSIVKGPL</sequence>
<organism evidence="6 7">
    <name type="scientific">Symbiochloris irregularis</name>
    <dbReference type="NCBI Taxonomy" id="706552"/>
    <lineage>
        <taxon>Eukaryota</taxon>
        <taxon>Viridiplantae</taxon>
        <taxon>Chlorophyta</taxon>
        <taxon>core chlorophytes</taxon>
        <taxon>Trebouxiophyceae</taxon>
        <taxon>Trebouxiales</taxon>
        <taxon>Trebouxiaceae</taxon>
        <taxon>Symbiochloris</taxon>
    </lineage>
</organism>
<evidence type="ECO:0000313" key="6">
    <source>
        <dbReference type="EMBL" id="KAK9794931.1"/>
    </source>
</evidence>
<evidence type="ECO:0008006" key="8">
    <source>
        <dbReference type="Google" id="ProtNLM"/>
    </source>
</evidence>
<dbReference type="Gene3D" id="3.40.50.1780">
    <property type="match status" value="1"/>
</dbReference>
<keyword evidence="7" id="KW-1185">Reference proteome</keyword>
<reference evidence="6 7" key="1">
    <citation type="journal article" date="2024" name="Nat. Commun.">
        <title>Phylogenomics reveals the evolutionary origins of lichenization in chlorophyte algae.</title>
        <authorList>
            <person name="Puginier C."/>
            <person name="Libourel C."/>
            <person name="Otte J."/>
            <person name="Skaloud P."/>
            <person name="Haon M."/>
            <person name="Grisel S."/>
            <person name="Petersen M."/>
            <person name="Berrin J.G."/>
            <person name="Delaux P.M."/>
            <person name="Dal Grande F."/>
            <person name="Keller J."/>
        </authorList>
    </citation>
    <scope>NUCLEOTIDE SEQUENCE [LARGE SCALE GENOMIC DNA]</scope>
    <source>
        <strain evidence="6 7">SAG 2036</strain>
    </source>
</reference>
<accession>A0AAW1NRZ6</accession>
<dbReference type="FunFam" id="3.30.70.20:FF:000042">
    <property type="entry name" value="Cytosolic Fe-S cluster assembly factor NAR1"/>
    <property type="match status" value="1"/>
</dbReference>
<dbReference type="InterPro" id="IPR009016">
    <property type="entry name" value="Fe_hydrogenase"/>
</dbReference>
<comment type="caution">
    <text evidence="6">The sequence shown here is derived from an EMBL/GenBank/DDBJ whole genome shotgun (WGS) entry which is preliminary data.</text>
</comment>
<evidence type="ECO:0000313" key="7">
    <source>
        <dbReference type="Proteomes" id="UP001465755"/>
    </source>
</evidence>
<evidence type="ECO:0000256" key="1">
    <source>
        <dbReference type="ARBA" id="ARBA00006596"/>
    </source>
</evidence>
<evidence type="ECO:0000256" key="5">
    <source>
        <dbReference type="ARBA" id="ARBA00023014"/>
    </source>
</evidence>
<keyword evidence="2" id="KW-0004">4Fe-4S</keyword>
<protein>
    <recommendedName>
        <fullName evidence="8">Cytosolic Fe-S cluster assembly factor NARFL</fullName>
    </recommendedName>
</protein>
<keyword evidence="3" id="KW-0479">Metal-binding</keyword>
<proteinExistence type="inferred from homology"/>
<dbReference type="AlphaFoldDB" id="A0AAW1NRZ6"/>
<comment type="similarity">
    <text evidence="1">Belongs to the NARF family.</text>
</comment>
<name>A0AAW1NRZ6_9CHLO</name>